<sequence>MINALANGDARVPLAKVMTLANALGCDEKQLFVLVLKSWFGSEFVNTLESVFKDTLASSNEQTWLSFFRDLYGDNLPELNQSLRRRLRLMAGLPG</sequence>
<reference evidence="2" key="1">
    <citation type="submission" date="2018-07" db="EMBL/GenBank/DDBJ databases">
        <authorList>
            <person name="Peiro R."/>
            <person name="Begona"/>
            <person name="Cbmso G."/>
            <person name="Lopez M."/>
            <person name="Gonzalez S."/>
        </authorList>
    </citation>
    <scope>NUCLEOTIDE SEQUENCE [LARGE SCALE GENOMIC DNA]</scope>
</reference>
<evidence type="ECO:0000313" key="2">
    <source>
        <dbReference type="Proteomes" id="UP000254764"/>
    </source>
</evidence>
<organism evidence="1 2">
    <name type="scientific">Ciceribacter selenitireducens ATCC BAA-1503</name>
    <dbReference type="NCBI Taxonomy" id="1336235"/>
    <lineage>
        <taxon>Bacteria</taxon>
        <taxon>Pseudomonadati</taxon>
        <taxon>Pseudomonadota</taxon>
        <taxon>Alphaproteobacteria</taxon>
        <taxon>Hyphomicrobiales</taxon>
        <taxon>Rhizobiaceae</taxon>
        <taxon>Ciceribacter</taxon>
    </lineage>
</organism>
<keyword evidence="2" id="KW-1185">Reference proteome</keyword>
<evidence type="ECO:0000313" key="1">
    <source>
        <dbReference type="EMBL" id="SSC66251.1"/>
    </source>
</evidence>
<protein>
    <submittedName>
        <fullName evidence="1">Uncharacterized protein</fullName>
    </submittedName>
</protein>
<dbReference type="OrthoDB" id="7859023at2"/>
<dbReference type="Proteomes" id="UP000254764">
    <property type="component" value="Unassembled WGS sequence"/>
</dbReference>
<dbReference type="RefSeq" id="WP_115672717.1">
    <property type="nucleotide sequence ID" value="NZ_UEYP01000029.1"/>
</dbReference>
<dbReference type="EMBL" id="UEYP01000029">
    <property type="protein sequence ID" value="SSC66251.1"/>
    <property type="molecule type" value="Genomic_DNA"/>
</dbReference>
<name>A0A376AEH5_9HYPH</name>
<proteinExistence type="predicted"/>
<gene>
    <name evidence="1" type="ORF">RHIZ70_1959</name>
</gene>
<accession>A0A376AEH5</accession>
<dbReference type="AlphaFoldDB" id="A0A376AEH5"/>